<comment type="caution">
    <text evidence="1">The sequence shown here is derived from an EMBL/GenBank/DDBJ whole genome shotgun (WGS) entry which is preliminary data.</text>
</comment>
<dbReference type="EMBL" id="JAGUCO010000035">
    <property type="protein sequence ID" value="MBS2101020.1"/>
    <property type="molecule type" value="Genomic_DNA"/>
</dbReference>
<keyword evidence="2" id="KW-1185">Reference proteome</keyword>
<reference evidence="1 2" key="1">
    <citation type="journal article" date="2015" name="Int. J. Syst. Evol. Microbiol.">
        <title>Carboxylicivirga linearis sp. nov., isolated from a sea cucumber culture pond.</title>
        <authorList>
            <person name="Wang F.Q."/>
            <person name="Zhou Y.X."/>
            <person name="Lin X.Z."/>
            <person name="Chen G.J."/>
            <person name="Du Z.J."/>
        </authorList>
    </citation>
    <scope>NUCLEOTIDE SEQUENCE [LARGE SCALE GENOMIC DNA]</scope>
    <source>
        <strain evidence="1 2">FB218</strain>
    </source>
</reference>
<evidence type="ECO:0008006" key="3">
    <source>
        <dbReference type="Google" id="ProtNLM"/>
    </source>
</evidence>
<dbReference type="PROSITE" id="PS51257">
    <property type="entry name" value="PROKAR_LIPOPROTEIN"/>
    <property type="match status" value="1"/>
</dbReference>
<sequence>MKLIVNVTSVGILALMLASCDRPNCENKNPIFDKYDVGSERYKTELVAQIKHYGQKNLKYWFDSYIKENGNEYIIINIQNDSLCAKGKVLVRNWNKLEGIKQTQGKGYRGAELKGLVLDIEKDTNGVELIYSDVKRILD</sequence>
<dbReference type="Proteomes" id="UP000708576">
    <property type="component" value="Unassembled WGS sequence"/>
</dbReference>
<proteinExistence type="predicted"/>
<accession>A0ABS5K1P0</accession>
<protein>
    <recommendedName>
        <fullName evidence="3">Lipoprotein</fullName>
    </recommendedName>
</protein>
<evidence type="ECO:0000313" key="1">
    <source>
        <dbReference type="EMBL" id="MBS2101020.1"/>
    </source>
</evidence>
<evidence type="ECO:0000313" key="2">
    <source>
        <dbReference type="Proteomes" id="UP000708576"/>
    </source>
</evidence>
<gene>
    <name evidence="1" type="ORF">KEM10_22235</name>
</gene>
<name>A0ABS5K1P0_9BACT</name>
<organism evidence="1 2">
    <name type="scientific">Carboxylicivirga linearis</name>
    <dbReference type="NCBI Taxonomy" id="1628157"/>
    <lineage>
        <taxon>Bacteria</taxon>
        <taxon>Pseudomonadati</taxon>
        <taxon>Bacteroidota</taxon>
        <taxon>Bacteroidia</taxon>
        <taxon>Marinilabiliales</taxon>
        <taxon>Marinilabiliaceae</taxon>
        <taxon>Carboxylicivirga</taxon>
    </lineage>
</organism>
<dbReference type="RefSeq" id="WP_212219994.1">
    <property type="nucleotide sequence ID" value="NZ_JAGUCO010000035.1"/>
</dbReference>